<keyword evidence="3" id="KW-0479">Metal-binding</keyword>
<keyword evidence="2" id="KW-0548">Nucleotidyltransferase</keyword>
<feature type="domain" description="Reverse transcriptase" evidence="8">
    <location>
        <begin position="1"/>
        <end position="253"/>
    </location>
</feature>
<evidence type="ECO:0000313" key="10">
    <source>
        <dbReference type="Proteomes" id="UP000652176"/>
    </source>
</evidence>
<sequence length="392" mass="46119">MKLAPHYPNNPIASVEALAITLGIHPKLLLDLSNKIDNSYTSFLTPQKNGKERLVHEPKYELKKLQKRINSRIFEKVEYPEYLQGGIKDENNPRDYVANALRHSHANQIICIDIKQFYPNIKSEYVSKIFQHFFKFPAHIAELLTKIVTLHNRVPQGACTSSYIANLLFYDTEYLLVSELQKHNIQYSRLLDDITLSTQTTLTKEQETFYIKKIAALFKKYELKINGRKTRIEHRANPEASFEVTGLWIGHKKPKSRKEERRFIRQLVFMCEREYKVNRCSEKYHERWNEVSGKVAKLQRLQHVQAKKLRERLSLVLPVYDEPMQKQLIQETKKLVKVTAPQNQRIGNIKRVNSLYYRLGILGRNNKSLANSLRLQLNKVYGNKQTKKEIWE</sequence>
<protein>
    <submittedName>
        <fullName evidence="9">RNA-directed DNA polymerase</fullName>
    </submittedName>
</protein>
<proteinExistence type="inferred from homology"/>
<evidence type="ECO:0000256" key="2">
    <source>
        <dbReference type="ARBA" id="ARBA00022695"/>
    </source>
</evidence>
<dbReference type="InterPro" id="IPR043502">
    <property type="entry name" value="DNA/RNA_pol_sf"/>
</dbReference>
<keyword evidence="10" id="KW-1185">Reference proteome</keyword>
<dbReference type="Proteomes" id="UP000652176">
    <property type="component" value="Unassembled WGS sequence"/>
</dbReference>
<keyword evidence="1" id="KW-0808">Transferase</keyword>
<name>A0ABR9CZU7_9GAMM</name>
<dbReference type="PRINTS" id="PR00866">
    <property type="entry name" value="RNADNAPOLMS"/>
</dbReference>
<dbReference type="SUPFAM" id="SSF56672">
    <property type="entry name" value="DNA/RNA polymerases"/>
    <property type="match status" value="1"/>
</dbReference>
<evidence type="ECO:0000256" key="6">
    <source>
        <dbReference type="ARBA" id="ARBA00023118"/>
    </source>
</evidence>
<dbReference type="RefSeq" id="WP_192374752.1">
    <property type="nucleotide sequence ID" value="NZ_CAJHIV010000001.1"/>
</dbReference>
<comment type="similarity">
    <text evidence="7">Belongs to the bacterial reverse transcriptase family.</text>
</comment>
<accession>A0ABR9CZU7</accession>
<evidence type="ECO:0000256" key="7">
    <source>
        <dbReference type="ARBA" id="ARBA00034120"/>
    </source>
</evidence>
<dbReference type="CDD" id="cd03487">
    <property type="entry name" value="RT_Bac_retron_II"/>
    <property type="match status" value="1"/>
</dbReference>
<dbReference type="InterPro" id="IPR000477">
    <property type="entry name" value="RT_dom"/>
</dbReference>
<keyword evidence="4" id="KW-0460">Magnesium</keyword>
<keyword evidence="5 9" id="KW-0695">RNA-directed DNA polymerase</keyword>
<gene>
    <name evidence="9" type="ORF">IE877_10940</name>
</gene>
<evidence type="ECO:0000256" key="3">
    <source>
        <dbReference type="ARBA" id="ARBA00022723"/>
    </source>
</evidence>
<dbReference type="GO" id="GO:0003964">
    <property type="term" value="F:RNA-directed DNA polymerase activity"/>
    <property type="evidence" value="ECO:0007669"/>
    <property type="project" value="UniProtKB-KW"/>
</dbReference>
<reference evidence="9 10" key="1">
    <citation type="submission" date="2020-09" db="EMBL/GenBank/DDBJ databases">
        <title>Methylomonas albis sp. nov. and Methylomonas fluvii sp. nov.: Two cold-adapted methanotrophs from the River Elbe and an amended description of Methylovulum psychrotolerans strain Eb1.</title>
        <authorList>
            <person name="Bussmann I.K."/>
            <person name="Klings K.-W."/>
            <person name="Warnstedt J."/>
            <person name="Hoppert M."/>
            <person name="Saborowski A."/>
            <person name="Horn F."/>
            <person name="Liebner S."/>
        </authorList>
    </citation>
    <scope>NUCLEOTIDE SEQUENCE [LARGE SCALE GENOMIC DNA]</scope>
    <source>
        <strain evidence="9 10">EbA</strain>
    </source>
</reference>
<evidence type="ECO:0000256" key="4">
    <source>
        <dbReference type="ARBA" id="ARBA00022842"/>
    </source>
</evidence>
<evidence type="ECO:0000256" key="1">
    <source>
        <dbReference type="ARBA" id="ARBA00022679"/>
    </source>
</evidence>
<dbReference type="InterPro" id="IPR000123">
    <property type="entry name" value="Reverse_transcriptase_msDNA"/>
</dbReference>
<organism evidence="9 10">
    <name type="scientific">Methylomonas albis</name>
    <dbReference type="NCBI Taxonomy" id="1854563"/>
    <lineage>
        <taxon>Bacteria</taxon>
        <taxon>Pseudomonadati</taxon>
        <taxon>Pseudomonadota</taxon>
        <taxon>Gammaproteobacteria</taxon>
        <taxon>Methylococcales</taxon>
        <taxon>Methylococcaceae</taxon>
        <taxon>Methylomonas</taxon>
    </lineage>
</organism>
<dbReference type="EMBL" id="JACXSS010000001">
    <property type="protein sequence ID" value="MBD9356397.1"/>
    <property type="molecule type" value="Genomic_DNA"/>
</dbReference>
<dbReference type="Pfam" id="PF00078">
    <property type="entry name" value="RVT_1"/>
    <property type="match status" value="1"/>
</dbReference>
<dbReference type="PROSITE" id="PS50878">
    <property type="entry name" value="RT_POL"/>
    <property type="match status" value="1"/>
</dbReference>
<evidence type="ECO:0000313" key="9">
    <source>
        <dbReference type="EMBL" id="MBD9356397.1"/>
    </source>
</evidence>
<evidence type="ECO:0000259" key="8">
    <source>
        <dbReference type="PROSITE" id="PS50878"/>
    </source>
</evidence>
<keyword evidence="6" id="KW-0051">Antiviral defense</keyword>
<comment type="caution">
    <text evidence="9">The sequence shown here is derived from an EMBL/GenBank/DDBJ whole genome shotgun (WGS) entry which is preliminary data.</text>
</comment>
<evidence type="ECO:0000256" key="5">
    <source>
        <dbReference type="ARBA" id="ARBA00022918"/>
    </source>
</evidence>